<proteinExistence type="predicted"/>
<dbReference type="InterPro" id="IPR003675">
    <property type="entry name" value="Rce1/LyrA-like_dom"/>
</dbReference>
<dbReference type="GO" id="GO:0004175">
    <property type="term" value="F:endopeptidase activity"/>
    <property type="evidence" value="ECO:0007669"/>
    <property type="project" value="UniProtKB-ARBA"/>
</dbReference>
<keyword evidence="5" id="KW-1185">Reference proteome</keyword>
<dbReference type="PANTHER" id="PTHR36435:SF1">
    <property type="entry name" value="CAAX AMINO TERMINAL PROTEASE FAMILY PROTEIN"/>
    <property type="match status" value="1"/>
</dbReference>
<keyword evidence="4" id="KW-0378">Hydrolase</keyword>
<evidence type="ECO:0000313" key="4">
    <source>
        <dbReference type="EMBL" id="TWT78583.1"/>
    </source>
</evidence>
<feature type="transmembrane region" description="Helical" evidence="2">
    <location>
        <begin position="166"/>
        <end position="187"/>
    </location>
</feature>
<dbReference type="InterPro" id="IPR052710">
    <property type="entry name" value="CAAX_protease"/>
</dbReference>
<dbReference type="AlphaFoldDB" id="A0A5C5YVD5"/>
<evidence type="ECO:0000259" key="3">
    <source>
        <dbReference type="Pfam" id="PF02517"/>
    </source>
</evidence>
<evidence type="ECO:0000256" key="2">
    <source>
        <dbReference type="SAM" id="Phobius"/>
    </source>
</evidence>
<organism evidence="4 5">
    <name type="scientific">Posidoniimonas polymericola</name>
    <dbReference type="NCBI Taxonomy" id="2528002"/>
    <lineage>
        <taxon>Bacteria</taxon>
        <taxon>Pseudomonadati</taxon>
        <taxon>Planctomycetota</taxon>
        <taxon>Planctomycetia</taxon>
        <taxon>Pirellulales</taxon>
        <taxon>Lacipirellulaceae</taxon>
        <taxon>Posidoniimonas</taxon>
    </lineage>
</organism>
<evidence type="ECO:0000313" key="5">
    <source>
        <dbReference type="Proteomes" id="UP000318478"/>
    </source>
</evidence>
<keyword evidence="4" id="KW-0645">Protease</keyword>
<protein>
    <submittedName>
        <fullName evidence="4">CAAX amino terminal protease self-immunity</fullName>
    </submittedName>
</protein>
<accession>A0A5C5YVD5</accession>
<keyword evidence="2" id="KW-1133">Transmembrane helix</keyword>
<feature type="domain" description="CAAX prenyl protease 2/Lysostaphin resistance protein A-like" evidence="3">
    <location>
        <begin position="168"/>
        <end position="253"/>
    </location>
</feature>
<dbReference type="GO" id="GO:0006508">
    <property type="term" value="P:proteolysis"/>
    <property type="evidence" value="ECO:0007669"/>
    <property type="project" value="UniProtKB-KW"/>
</dbReference>
<feature type="region of interest" description="Disordered" evidence="1">
    <location>
        <begin position="1"/>
        <end position="20"/>
    </location>
</feature>
<feature type="transmembrane region" description="Helical" evidence="2">
    <location>
        <begin position="120"/>
        <end position="146"/>
    </location>
</feature>
<dbReference type="RefSeq" id="WP_146585158.1">
    <property type="nucleotide sequence ID" value="NZ_SJPO01000002.1"/>
</dbReference>
<feature type="transmembrane region" description="Helical" evidence="2">
    <location>
        <begin position="30"/>
        <end position="57"/>
    </location>
</feature>
<evidence type="ECO:0000256" key="1">
    <source>
        <dbReference type="SAM" id="MobiDB-lite"/>
    </source>
</evidence>
<dbReference type="EMBL" id="SJPO01000002">
    <property type="protein sequence ID" value="TWT78583.1"/>
    <property type="molecule type" value="Genomic_DNA"/>
</dbReference>
<gene>
    <name evidence="4" type="ORF">Pla123a_13770</name>
</gene>
<reference evidence="4 5" key="1">
    <citation type="submission" date="2019-02" db="EMBL/GenBank/DDBJ databases">
        <title>Deep-cultivation of Planctomycetes and their phenomic and genomic characterization uncovers novel biology.</title>
        <authorList>
            <person name="Wiegand S."/>
            <person name="Jogler M."/>
            <person name="Boedeker C."/>
            <person name="Pinto D."/>
            <person name="Vollmers J."/>
            <person name="Rivas-Marin E."/>
            <person name="Kohn T."/>
            <person name="Peeters S.H."/>
            <person name="Heuer A."/>
            <person name="Rast P."/>
            <person name="Oberbeckmann S."/>
            <person name="Bunk B."/>
            <person name="Jeske O."/>
            <person name="Meyerdierks A."/>
            <person name="Storesund J.E."/>
            <person name="Kallscheuer N."/>
            <person name="Luecker S."/>
            <person name="Lage O.M."/>
            <person name="Pohl T."/>
            <person name="Merkel B.J."/>
            <person name="Hornburger P."/>
            <person name="Mueller R.-W."/>
            <person name="Bruemmer F."/>
            <person name="Labrenz M."/>
            <person name="Spormann A.M."/>
            <person name="Op Den Camp H."/>
            <person name="Overmann J."/>
            <person name="Amann R."/>
            <person name="Jetten M.S.M."/>
            <person name="Mascher T."/>
            <person name="Medema M.H."/>
            <person name="Devos D.P."/>
            <person name="Kaster A.-K."/>
            <person name="Ovreas L."/>
            <person name="Rohde M."/>
            <person name="Galperin M.Y."/>
            <person name="Jogler C."/>
        </authorList>
    </citation>
    <scope>NUCLEOTIDE SEQUENCE [LARGE SCALE GENOMIC DNA]</scope>
    <source>
        <strain evidence="4 5">Pla123a</strain>
    </source>
</reference>
<keyword evidence="2" id="KW-0472">Membrane</keyword>
<feature type="compositionally biased region" description="Basic and acidic residues" evidence="1">
    <location>
        <begin position="1"/>
        <end position="11"/>
    </location>
</feature>
<dbReference type="PANTHER" id="PTHR36435">
    <property type="entry name" value="SLR1288 PROTEIN"/>
    <property type="match status" value="1"/>
</dbReference>
<dbReference type="Pfam" id="PF02517">
    <property type="entry name" value="Rce1-like"/>
    <property type="match status" value="1"/>
</dbReference>
<feature type="transmembrane region" description="Helical" evidence="2">
    <location>
        <begin position="199"/>
        <end position="218"/>
    </location>
</feature>
<dbReference type="OrthoDB" id="2035856at2"/>
<feature type="transmembrane region" description="Helical" evidence="2">
    <location>
        <begin position="77"/>
        <end position="100"/>
    </location>
</feature>
<sequence length="304" mass="32030">MDENRADHSELPPEPMTAPPPAKPRVWTALLAPFAGVALAVALQAGIAIVVAISLAAQGVPPAELGDRVLEVISSPAGMLVLVAAGPGAFGVVTLLAGWLSPESLKRRLGFNRVRNAGALYGLTVVGSIVPLAVAIALATWVASWAEPLGLTDNSFVAFFENVTPAQGVVFVLLIALVPGFCEEMLFRGFVQQRLIQRWGPAWGIGVASVLFALAHIMPPNIAVALPMGVWLGVIAWRTGSIWPSIACHAFVNGGLNAWRLVAKFGELTDAQVMTGNVAFVAVGAVFFVLACRVLIRYPQEAEE</sequence>
<comment type="caution">
    <text evidence="4">The sequence shown here is derived from an EMBL/GenBank/DDBJ whole genome shotgun (WGS) entry which is preliminary data.</text>
</comment>
<feature type="transmembrane region" description="Helical" evidence="2">
    <location>
        <begin position="273"/>
        <end position="296"/>
    </location>
</feature>
<name>A0A5C5YVD5_9BACT</name>
<dbReference type="Proteomes" id="UP000318478">
    <property type="component" value="Unassembled WGS sequence"/>
</dbReference>
<keyword evidence="2" id="KW-0812">Transmembrane</keyword>
<dbReference type="GO" id="GO:0080120">
    <property type="term" value="P:CAAX-box protein maturation"/>
    <property type="evidence" value="ECO:0007669"/>
    <property type="project" value="UniProtKB-ARBA"/>
</dbReference>